<organism evidence="1 2">
    <name type="scientific">Immersiella caudata</name>
    <dbReference type="NCBI Taxonomy" id="314043"/>
    <lineage>
        <taxon>Eukaryota</taxon>
        <taxon>Fungi</taxon>
        <taxon>Dikarya</taxon>
        <taxon>Ascomycota</taxon>
        <taxon>Pezizomycotina</taxon>
        <taxon>Sordariomycetes</taxon>
        <taxon>Sordariomycetidae</taxon>
        <taxon>Sordariales</taxon>
        <taxon>Lasiosphaeriaceae</taxon>
        <taxon>Immersiella</taxon>
    </lineage>
</organism>
<evidence type="ECO:0000313" key="2">
    <source>
        <dbReference type="Proteomes" id="UP001175000"/>
    </source>
</evidence>
<protein>
    <submittedName>
        <fullName evidence="1">Uncharacterized protein</fullName>
    </submittedName>
</protein>
<proteinExistence type="predicted"/>
<gene>
    <name evidence="1" type="ORF">B0T14DRAFT_521712</name>
</gene>
<keyword evidence="2" id="KW-1185">Reference proteome</keyword>
<name>A0AA39WS33_9PEZI</name>
<dbReference type="Proteomes" id="UP001175000">
    <property type="component" value="Unassembled WGS sequence"/>
</dbReference>
<sequence>MAEKRKSVTSSPEAVCTLPPGLLEPVFDRLSKNSRWYIHHFLASVCQDLLSHDQDMYNPFCTMIPLIKVNTTTKSNQNLRQQPFCHSRLGLEAGTRPLFKPSPGSAF</sequence>
<evidence type="ECO:0000313" key="1">
    <source>
        <dbReference type="EMBL" id="KAK0620559.1"/>
    </source>
</evidence>
<accession>A0AA39WS33</accession>
<reference evidence="1" key="1">
    <citation type="submission" date="2023-06" db="EMBL/GenBank/DDBJ databases">
        <title>Genome-scale phylogeny and comparative genomics of the fungal order Sordariales.</title>
        <authorList>
            <consortium name="Lawrence Berkeley National Laboratory"/>
            <person name="Hensen N."/>
            <person name="Bonometti L."/>
            <person name="Westerberg I."/>
            <person name="Brannstrom I.O."/>
            <person name="Guillou S."/>
            <person name="Cros-Aarteil S."/>
            <person name="Calhoun S."/>
            <person name="Haridas S."/>
            <person name="Kuo A."/>
            <person name="Mondo S."/>
            <person name="Pangilinan J."/>
            <person name="Riley R."/>
            <person name="Labutti K."/>
            <person name="Andreopoulos B."/>
            <person name="Lipzen A."/>
            <person name="Chen C."/>
            <person name="Yanf M."/>
            <person name="Daum C."/>
            <person name="Ng V."/>
            <person name="Clum A."/>
            <person name="Steindorff A."/>
            <person name="Ohm R."/>
            <person name="Martin F."/>
            <person name="Silar P."/>
            <person name="Natvig D."/>
            <person name="Lalanne C."/>
            <person name="Gautier V."/>
            <person name="Ament-Velasquez S.L."/>
            <person name="Kruys A."/>
            <person name="Hutchinson M.I."/>
            <person name="Powell A.J."/>
            <person name="Barry K."/>
            <person name="Miller A.N."/>
            <person name="Grigoriev I.V."/>
            <person name="Debuchy R."/>
            <person name="Gladieux P."/>
            <person name="Thoren M.H."/>
            <person name="Johannesson H."/>
        </authorList>
    </citation>
    <scope>NUCLEOTIDE SEQUENCE</scope>
    <source>
        <strain evidence="1">CBS 606.72</strain>
    </source>
</reference>
<dbReference type="EMBL" id="JAULSU010000004">
    <property type="protein sequence ID" value="KAK0620559.1"/>
    <property type="molecule type" value="Genomic_DNA"/>
</dbReference>
<dbReference type="AlphaFoldDB" id="A0AA39WS33"/>
<comment type="caution">
    <text evidence="1">The sequence shown here is derived from an EMBL/GenBank/DDBJ whole genome shotgun (WGS) entry which is preliminary data.</text>
</comment>